<feature type="transmembrane region" description="Helical" evidence="7">
    <location>
        <begin position="249"/>
        <end position="269"/>
    </location>
</feature>
<proteinExistence type="inferred from homology"/>
<keyword evidence="3 7" id="KW-1133">Transmembrane helix</keyword>
<protein>
    <recommendedName>
        <fullName evidence="8">Rhodopsin domain-containing protein</fullName>
    </recommendedName>
</protein>
<keyword evidence="4 7" id="KW-0472">Membrane</keyword>
<keyword evidence="2 7" id="KW-0812">Transmembrane</keyword>
<dbReference type="GO" id="GO:0016020">
    <property type="term" value="C:membrane"/>
    <property type="evidence" value="ECO:0007669"/>
    <property type="project" value="UniProtKB-SubCell"/>
</dbReference>
<evidence type="ECO:0000313" key="9">
    <source>
        <dbReference type="EMBL" id="QBZ56765.1"/>
    </source>
</evidence>
<dbReference type="AlphaFoldDB" id="A0A4V1C5L1"/>
<feature type="transmembrane region" description="Helical" evidence="7">
    <location>
        <begin position="51"/>
        <end position="73"/>
    </location>
</feature>
<name>A0A4V1C5L1_PYROR</name>
<evidence type="ECO:0000256" key="2">
    <source>
        <dbReference type="ARBA" id="ARBA00022692"/>
    </source>
</evidence>
<evidence type="ECO:0000256" key="1">
    <source>
        <dbReference type="ARBA" id="ARBA00004141"/>
    </source>
</evidence>
<comment type="subcellular location">
    <subcellularLocation>
        <location evidence="1">Membrane</location>
        <topology evidence="1">Multi-pass membrane protein</topology>
    </subcellularLocation>
</comment>
<dbReference type="InterPro" id="IPR052337">
    <property type="entry name" value="SAT4-like"/>
</dbReference>
<dbReference type="PANTHER" id="PTHR33048:SF155">
    <property type="entry name" value="INTEGRAL MEMBRANE PROTEIN"/>
    <property type="match status" value="1"/>
</dbReference>
<feature type="compositionally biased region" description="Basic and acidic residues" evidence="6">
    <location>
        <begin position="302"/>
        <end position="319"/>
    </location>
</feature>
<evidence type="ECO:0000313" key="10">
    <source>
        <dbReference type="Proteomes" id="UP000294847"/>
    </source>
</evidence>
<dbReference type="PANTHER" id="PTHR33048">
    <property type="entry name" value="PTH11-LIKE INTEGRAL MEMBRANE PROTEIN (AFU_ORTHOLOGUE AFUA_5G11245)"/>
    <property type="match status" value="1"/>
</dbReference>
<gene>
    <name evidence="9" type="ORF">PoMZ_01681</name>
</gene>
<accession>A0A4V1C5L1</accession>
<evidence type="ECO:0000256" key="5">
    <source>
        <dbReference type="ARBA" id="ARBA00038359"/>
    </source>
</evidence>
<feature type="transmembrane region" description="Helical" evidence="7">
    <location>
        <begin position="211"/>
        <end position="229"/>
    </location>
</feature>
<feature type="transmembrane region" description="Helical" evidence="7">
    <location>
        <begin position="129"/>
        <end position="151"/>
    </location>
</feature>
<comment type="similarity">
    <text evidence="5">Belongs to the SAT4 family.</text>
</comment>
<evidence type="ECO:0000259" key="8">
    <source>
        <dbReference type="Pfam" id="PF20684"/>
    </source>
</evidence>
<evidence type="ECO:0000256" key="3">
    <source>
        <dbReference type="ARBA" id="ARBA00022989"/>
    </source>
</evidence>
<sequence>MPAVGSPEWLAEDKGAEILISCWVSTLISSAFVLSRVYVNGFMRQKLRSDDWFIITGQFCGYLAVGFSTVAVIRGNGRHMAALSLEQQSGVRLWTTVGFVPGLLSFGLPKLAVASLLTRLLNPRRFHRWFLWWLAVWCLLSVSTTGILSLVRCTPASSMWDVSVEGSCTDVRNLIYFGLYAGAFSAFVDVYLAVYPAVVLFGLQMSLKKKVVLSSALGIGSISSAVAIYKTTRVPSIGSEDFSYDTSDLVIWTVVEGSAIIIAASIPVLQPLLEVIMKRNPFTSHERSKRDSPSFGSGWRGYRFEPSERGGGKQKQRDGRGFAVAADASGFEEILSPLDKTLTSYVAEASPAPPASSTSGHDAEKGFAGGVPAGVANGRIMRTDVVDVSYHAR</sequence>
<feature type="transmembrane region" description="Helical" evidence="7">
    <location>
        <begin position="174"/>
        <end position="199"/>
    </location>
</feature>
<evidence type="ECO:0000256" key="7">
    <source>
        <dbReference type="SAM" id="Phobius"/>
    </source>
</evidence>
<dbReference type="EMBL" id="CP034205">
    <property type="protein sequence ID" value="QBZ56765.1"/>
    <property type="molecule type" value="Genomic_DNA"/>
</dbReference>
<dbReference type="Proteomes" id="UP000294847">
    <property type="component" value="Chromosome 2"/>
</dbReference>
<feature type="domain" description="Rhodopsin" evidence="8">
    <location>
        <begin position="36"/>
        <end position="274"/>
    </location>
</feature>
<evidence type="ECO:0000256" key="4">
    <source>
        <dbReference type="ARBA" id="ARBA00023136"/>
    </source>
</evidence>
<feature type="transmembrane region" description="Helical" evidence="7">
    <location>
        <begin position="93"/>
        <end position="117"/>
    </location>
</feature>
<dbReference type="Pfam" id="PF20684">
    <property type="entry name" value="Fung_rhodopsin"/>
    <property type="match status" value="1"/>
</dbReference>
<dbReference type="InterPro" id="IPR049326">
    <property type="entry name" value="Rhodopsin_dom_fungi"/>
</dbReference>
<feature type="transmembrane region" description="Helical" evidence="7">
    <location>
        <begin position="18"/>
        <end position="39"/>
    </location>
</feature>
<evidence type="ECO:0000256" key="6">
    <source>
        <dbReference type="SAM" id="MobiDB-lite"/>
    </source>
</evidence>
<feature type="region of interest" description="Disordered" evidence="6">
    <location>
        <begin position="283"/>
        <end position="319"/>
    </location>
</feature>
<reference evidence="9 10" key="1">
    <citation type="journal article" date="2019" name="Mol. Biol. Evol.">
        <title>Blast fungal genomes show frequent chromosomal changes, gene gains and losses, and effector gene turnover.</title>
        <authorList>
            <person name="Gomez Luciano L.B."/>
            <person name="Jason Tsai I."/>
            <person name="Chuma I."/>
            <person name="Tosa Y."/>
            <person name="Chen Y.H."/>
            <person name="Li J.Y."/>
            <person name="Li M.Y."/>
            <person name="Jade Lu M.Y."/>
            <person name="Nakayashiki H."/>
            <person name="Li W.H."/>
        </authorList>
    </citation>
    <scope>NUCLEOTIDE SEQUENCE [LARGE SCALE GENOMIC DNA]</scope>
    <source>
        <strain evidence="9">MZ5-1-6</strain>
    </source>
</reference>
<organism evidence="9 10">
    <name type="scientific">Pyricularia oryzae</name>
    <name type="common">Rice blast fungus</name>
    <name type="synonym">Magnaporthe oryzae</name>
    <dbReference type="NCBI Taxonomy" id="318829"/>
    <lineage>
        <taxon>Eukaryota</taxon>
        <taxon>Fungi</taxon>
        <taxon>Dikarya</taxon>
        <taxon>Ascomycota</taxon>
        <taxon>Pezizomycotina</taxon>
        <taxon>Sordariomycetes</taxon>
        <taxon>Sordariomycetidae</taxon>
        <taxon>Magnaporthales</taxon>
        <taxon>Pyriculariaceae</taxon>
        <taxon>Pyricularia</taxon>
    </lineage>
</organism>